<evidence type="ECO:0000313" key="2">
    <source>
        <dbReference type="Proteomes" id="UP000644749"/>
    </source>
</evidence>
<name>A0ABS1SBY4_9RHOB</name>
<keyword evidence="2" id="KW-1185">Reference proteome</keyword>
<accession>A0ABS1SBY4</accession>
<sequence>MATVLDYLNAPEFSDDRITEAINVAEYTTGRPAQLGIFRDVAIPTTYVKLSVSEDEIAIIPSRERGGESNVNMRNQRGVLNLDIPHFPLDDAISPADLQNILQWGDTYAFQMVGDVVTQKQETMRMKHERTWHHLDWGALKGLIVDAEGTLIADLYDEFGITQPTQAIALGTAGTDVPGLLRSVKSRTVKELRGATTTGLRIFAGSDWFNGFVKHQSVTEALKYYATPGQMNPTRDDVVDEFRFANVTVERVDEEFAHRKADGTFEMLPAVAANEALAVPMGTQYFRRYIAPPDSIDLANRAPAPGAKIFVSTDDLPHGKGREIHTESNVLPICTRPQIITKLTM</sequence>
<protein>
    <submittedName>
        <fullName evidence="1">Major capsid protein</fullName>
    </submittedName>
</protein>
<evidence type="ECO:0000313" key="1">
    <source>
        <dbReference type="EMBL" id="MBL3675609.1"/>
    </source>
</evidence>
<dbReference type="Proteomes" id="UP000644749">
    <property type="component" value="Unassembled WGS sequence"/>
</dbReference>
<dbReference type="InterPro" id="IPR005564">
    <property type="entry name" value="Major_capsid_GpE"/>
</dbReference>
<dbReference type="EMBL" id="JAESHT010000034">
    <property type="protein sequence ID" value="MBL3675609.1"/>
    <property type="molecule type" value="Genomic_DNA"/>
</dbReference>
<dbReference type="RefSeq" id="WP_191312935.1">
    <property type="nucleotide sequence ID" value="NZ_BNCL01000035.1"/>
</dbReference>
<organism evidence="1 2">
    <name type="scientific">Paracoccus aerius</name>
    <dbReference type="NCBI Taxonomy" id="1915382"/>
    <lineage>
        <taxon>Bacteria</taxon>
        <taxon>Pseudomonadati</taxon>
        <taxon>Pseudomonadota</taxon>
        <taxon>Alphaproteobacteria</taxon>
        <taxon>Rhodobacterales</taxon>
        <taxon>Paracoccaceae</taxon>
        <taxon>Paracoccus</taxon>
    </lineage>
</organism>
<gene>
    <name evidence="1" type="ORF">JL111_19250</name>
</gene>
<reference evidence="1 2" key="1">
    <citation type="submission" date="2021-01" db="EMBL/GenBank/DDBJ databases">
        <title>011410 draft genome.</title>
        <authorList>
            <person name="Lang L."/>
        </authorList>
    </citation>
    <scope>NUCLEOTIDE SEQUENCE [LARGE SCALE GENOMIC DNA]</scope>
    <source>
        <strain evidence="1 2">KCTC 42845</strain>
    </source>
</reference>
<comment type="caution">
    <text evidence="1">The sequence shown here is derived from an EMBL/GenBank/DDBJ whole genome shotgun (WGS) entry which is preliminary data.</text>
</comment>
<dbReference type="Pfam" id="PF03864">
    <property type="entry name" value="Phage_cap_E"/>
    <property type="match status" value="1"/>
</dbReference>
<proteinExistence type="predicted"/>